<feature type="region of interest" description="Disordered" evidence="6">
    <location>
        <begin position="153"/>
        <end position="182"/>
    </location>
</feature>
<dbReference type="SUPFAM" id="SSF46561">
    <property type="entry name" value="Ribosomal protein L29 (L29p)"/>
    <property type="match status" value="1"/>
</dbReference>
<dbReference type="Gene3D" id="6.10.250.3450">
    <property type="match status" value="1"/>
</dbReference>
<dbReference type="PANTHER" id="PTHR45722">
    <property type="entry name" value="60S RIBOSOMAL PROTEIN L35"/>
    <property type="match status" value="1"/>
</dbReference>
<dbReference type="NCBIfam" id="TIGR00012">
    <property type="entry name" value="L29"/>
    <property type="match status" value="1"/>
</dbReference>
<dbReference type="PROSITE" id="PS00579">
    <property type="entry name" value="RIBOSOMAL_L29"/>
    <property type="match status" value="1"/>
</dbReference>
<name>A0ABR4QII1_9CEST</name>
<gene>
    <name evidence="7" type="ORF">TcWFU_008603</name>
</gene>
<evidence type="ECO:0000256" key="6">
    <source>
        <dbReference type="SAM" id="MobiDB-lite"/>
    </source>
</evidence>
<keyword evidence="2 7" id="KW-0689">Ribosomal protein</keyword>
<dbReference type="PANTHER" id="PTHR45722:SF2">
    <property type="entry name" value="LARGE RIBOSOMAL SUBUNIT PROTEIN UL29-RELATED"/>
    <property type="match status" value="1"/>
</dbReference>
<comment type="caution">
    <text evidence="7">The sequence shown here is derived from an EMBL/GenBank/DDBJ whole genome shotgun (WGS) entry which is preliminary data.</text>
</comment>
<dbReference type="Pfam" id="PF00831">
    <property type="entry name" value="Ribosomal_L29"/>
    <property type="match status" value="1"/>
</dbReference>
<sequence length="218" mass="25197">MSNVRASDLRTKPEAELLKQLGELKTELANQRLFRITRGAASKLRKIRVLRKSIARIYTVMNQAAKLRQREAYRKKRYVPKDLRPKKTRAIRRRLSKKERSIHSEKMLRKMRYSNNLFTTQPTTLVRTAPPVEHCARFVLVLGAVQMQLSADQNSNWRQSKPANWGKQEGSQSSSIGHPPGGMPLRHAGSLLAWCYDFRRLLERVGALNEQQREAEPI</sequence>
<evidence type="ECO:0000313" key="7">
    <source>
        <dbReference type="EMBL" id="KAL5109342.1"/>
    </source>
</evidence>
<proteinExistence type="inferred from homology"/>
<dbReference type="Gene3D" id="1.10.287.310">
    <property type="match status" value="1"/>
</dbReference>
<evidence type="ECO:0000256" key="5">
    <source>
        <dbReference type="ARBA" id="ARBA00035334"/>
    </source>
</evidence>
<organism evidence="7 8">
    <name type="scientific">Taenia crassiceps</name>
    <dbReference type="NCBI Taxonomy" id="6207"/>
    <lineage>
        <taxon>Eukaryota</taxon>
        <taxon>Metazoa</taxon>
        <taxon>Spiralia</taxon>
        <taxon>Lophotrochozoa</taxon>
        <taxon>Platyhelminthes</taxon>
        <taxon>Cestoda</taxon>
        <taxon>Eucestoda</taxon>
        <taxon>Cyclophyllidea</taxon>
        <taxon>Taeniidae</taxon>
        <taxon>Taenia</taxon>
    </lineage>
</organism>
<reference evidence="7 8" key="1">
    <citation type="journal article" date="2022" name="Front. Cell. Infect. Microbiol.">
        <title>The Genomes of Two Strains of Taenia crassiceps the Animal Model for the Study of Human Cysticercosis.</title>
        <authorList>
            <person name="Bobes R.J."/>
            <person name="Estrada K."/>
            <person name="Rios-Valencia D.G."/>
            <person name="Calderon-Gallegos A."/>
            <person name="de la Torre P."/>
            <person name="Carrero J.C."/>
            <person name="Sanchez-Flores A."/>
            <person name="Laclette J.P."/>
        </authorList>
    </citation>
    <scope>NUCLEOTIDE SEQUENCE [LARGE SCALE GENOMIC DNA]</scope>
    <source>
        <strain evidence="7">WFUcys</strain>
    </source>
</reference>
<dbReference type="HAMAP" id="MF_00374">
    <property type="entry name" value="Ribosomal_uL29"/>
    <property type="match status" value="1"/>
</dbReference>
<dbReference type="InterPro" id="IPR036049">
    <property type="entry name" value="Ribosomal_uL29_sf"/>
</dbReference>
<evidence type="ECO:0000313" key="8">
    <source>
        <dbReference type="Proteomes" id="UP001651158"/>
    </source>
</evidence>
<keyword evidence="8" id="KW-1185">Reference proteome</keyword>
<accession>A0ABR4QII1</accession>
<dbReference type="InterPro" id="IPR018254">
    <property type="entry name" value="Ribosomal_uL29_CS"/>
</dbReference>
<dbReference type="InterPro" id="IPR045059">
    <property type="entry name" value="Ribosomal_uL29_euk"/>
</dbReference>
<dbReference type="Proteomes" id="UP001651158">
    <property type="component" value="Unassembled WGS sequence"/>
</dbReference>
<dbReference type="EMBL" id="JAKROA010000003">
    <property type="protein sequence ID" value="KAL5109342.1"/>
    <property type="molecule type" value="Genomic_DNA"/>
</dbReference>
<dbReference type="GO" id="GO:0005840">
    <property type="term" value="C:ribosome"/>
    <property type="evidence" value="ECO:0007669"/>
    <property type="project" value="UniProtKB-KW"/>
</dbReference>
<evidence type="ECO:0000256" key="4">
    <source>
        <dbReference type="ARBA" id="ARBA00035204"/>
    </source>
</evidence>
<feature type="compositionally biased region" description="Polar residues" evidence="6">
    <location>
        <begin position="153"/>
        <end position="162"/>
    </location>
</feature>
<evidence type="ECO:0000256" key="3">
    <source>
        <dbReference type="ARBA" id="ARBA00023274"/>
    </source>
</evidence>
<evidence type="ECO:0000256" key="1">
    <source>
        <dbReference type="ARBA" id="ARBA00009254"/>
    </source>
</evidence>
<evidence type="ECO:0000256" key="2">
    <source>
        <dbReference type="ARBA" id="ARBA00022980"/>
    </source>
</evidence>
<dbReference type="InterPro" id="IPR001854">
    <property type="entry name" value="Ribosomal_uL29"/>
</dbReference>
<protein>
    <recommendedName>
        <fullName evidence="4">Large ribosomal subunit protein uL29</fullName>
    </recommendedName>
    <alternativeName>
        <fullName evidence="5">60S ribosomal protein L35</fullName>
    </alternativeName>
</protein>
<keyword evidence="3" id="KW-0687">Ribonucleoprotein</keyword>
<dbReference type="CDD" id="cd00427">
    <property type="entry name" value="Ribosomal_L29_HIP"/>
    <property type="match status" value="1"/>
</dbReference>
<comment type="similarity">
    <text evidence="1">Belongs to the universal ribosomal protein uL29 family.</text>
</comment>